<dbReference type="RefSeq" id="WP_122897728.1">
    <property type="nucleotide sequence ID" value="NZ_RHIB01000001.1"/>
</dbReference>
<accession>A0A3M7TX48</accession>
<dbReference type="EMBL" id="RHIB01000001">
    <property type="protein sequence ID" value="RNA70187.1"/>
    <property type="molecule type" value="Genomic_DNA"/>
</dbReference>
<dbReference type="PROSITE" id="PS51257">
    <property type="entry name" value="PROKAR_LIPOPROTEIN"/>
    <property type="match status" value="1"/>
</dbReference>
<gene>
    <name evidence="1" type="ORF">EBO34_09750</name>
</gene>
<sequence>MKWQTLITVVSLLLLGGCISDEETITWADTVKIEEKQYDYRFHLTVADSSIIGTPAGTVKRDVAGKVHSNYRLSNGEATFLQKGTTLYNVKGHPGLLAVKDDLAPNGYLLYQHEITDHYPLSFNELDIENVQQITITHIQNGTPVTATWNDEEKDELLRLLMDSKPDAKFQAYSMEQDPTHFDFVFYTGEDILFTIPLFTDGTTPFWYPFEQEILPEAMNKYLNHHD</sequence>
<evidence type="ECO:0000313" key="2">
    <source>
        <dbReference type="Proteomes" id="UP000278746"/>
    </source>
</evidence>
<keyword evidence="2" id="KW-1185">Reference proteome</keyword>
<protein>
    <submittedName>
        <fullName evidence="1">Uncharacterized protein</fullName>
    </submittedName>
</protein>
<name>A0A3M7TX48_9BACI</name>
<dbReference type="AlphaFoldDB" id="A0A3M7TX48"/>
<proteinExistence type="predicted"/>
<dbReference type="Proteomes" id="UP000278746">
    <property type="component" value="Unassembled WGS sequence"/>
</dbReference>
<comment type="caution">
    <text evidence="1">The sequence shown here is derived from an EMBL/GenBank/DDBJ whole genome shotgun (WGS) entry which is preliminary data.</text>
</comment>
<evidence type="ECO:0000313" key="1">
    <source>
        <dbReference type="EMBL" id="RNA70187.1"/>
    </source>
</evidence>
<dbReference type="OrthoDB" id="2567404at2"/>
<organism evidence="1 2">
    <name type="scientific">Alteribacter keqinensis</name>
    <dbReference type="NCBI Taxonomy" id="2483800"/>
    <lineage>
        <taxon>Bacteria</taxon>
        <taxon>Bacillati</taxon>
        <taxon>Bacillota</taxon>
        <taxon>Bacilli</taxon>
        <taxon>Bacillales</taxon>
        <taxon>Bacillaceae</taxon>
        <taxon>Alteribacter</taxon>
    </lineage>
</organism>
<reference evidence="1 2" key="1">
    <citation type="submission" date="2018-10" db="EMBL/GenBank/DDBJ databases">
        <title>Bacillus Keqinensis sp. nov., a moderately halophilic bacterium isolated from a saline-alkaline lake.</title>
        <authorList>
            <person name="Wang H."/>
        </authorList>
    </citation>
    <scope>NUCLEOTIDE SEQUENCE [LARGE SCALE GENOMIC DNA]</scope>
    <source>
        <strain evidence="1 2">KQ-3</strain>
    </source>
</reference>